<evidence type="ECO:0000313" key="5">
    <source>
        <dbReference type="Proteomes" id="UP001598352"/>
    </source>
</evidence>
<comment type="caution">
    <text evidence="4">The sequence shown here is derived from an EMBL/GenBank/DDBJ whole genome shotgun (WGS) entry which is preliminary data.</text>
</comment>
<gene>
    <name evidence="4" type="ORF">ACFWOQ_04875</name>
</gene>
<dbReference type="PANTHER" id="PTHR40032:SF1">
    <property type="entry name" value="EXPORTED PROTEIN"/>
    <property type="match status" value="1"/>
</dbReference>
<keyword evidence="2" id="KW-0732">Signal</keyword>
<evidence type="ECO:0000256" key="2">
    <source>
        <dbReference type="SAM" id="SignalP"/>
    </source>
</evidence>
<reference evidence="4 5" key="1">
    <citation type="submission" date="2024-09" db="EMBL/GenBank/DDBJ databases">
        <title>The Natural Products Discovery Center: Release of the First 8490 Sequenced Strains for Exploring Actinobacteria Biosynthetic Diversity.</title>
        <authorList>
            <person name="Kalkreuter E."/>
            <person name="Kautsar S.A."/>
            <person name="Yang D."/>
            <person name="Bader C.D."/>
            <person name="Teijaro C.N."/>
            <person name="Fluegel L."/>
            <person name="Davis C.M."/>
            <person name="Simpson J.R."/>
            <person name="Lauterbach L."/>
            <person name="Steele A.D."/>
            <person name="Gui C."/>
            <person name="Meng S."/>
            <person name="Li G."/>
            <person name="Viehrig K."/>
            <person name="Ye F."/>
            <person name="Su P."/>
            <person name="Kiefer A.F."/>
            <person name="Nichols A."/>
            <person name="Cepeda A.J."/>
            <person name="Yan W."/>
            <person name="Fan B."/>
            <person name="Jiang Y."/>
            <person name="Adhikari A."/>
            <person name="Zheng C.-J."/>
            <person name="Schuster L."/>
            <person name="Cowan T.M."/>
            <person name="Smanski M.J."/>
            <person name="Chevrette M.G."/>
            <person name="De Carvalho L.P.S."/>
            <person name="Shen B."/>
        </authorList>
    </citation>
    <scope>NUCLEOTIDE SEQUENCE [LARGE SCALE GENOMIC DNA]</scope>
    <source>
        <strain evidence="4 5">NPDC058428</strain>
    </source>
</reference>
<evidence type="ECO:0000313" key="4">
    <source>
        <dbReference type="EMBL" id="MFD4821892.1"/>
    </source>
</evidence>
<feature type="compositionally biased region" description="Acidic residues" evidence="1">
    <location>
        <begin position="197"/>
        <end position="210"/>
    </location>
</feature>
<evidence type="ECO:0000259" key="3">
    <source>
        <dbReference type="Pfam" id="PF12671"/>
    </source>
</evidence>
<accession>A0ABW6EV42</accession>
<protein>
    <submittedName>
        <fullName evidence="4">Amidase domain-containing protein</fullName>
    </submittedName>
</protein>
<keyword evidence="5" id="KW-1185">Reference proteome</keyword>
<dbReference type="Proteomes" id="UP001598352">
    <property type="component" value="Unassembled WGS sequence"/>
</dbReference>
<feature type="domain" description="Putative amidase" evidence="3">
    <location>
        <begin position="237"/>
        <end position="382"/>
    </location>
</feature>
<dbReference type="InterPro" id="IPR024301">
    <property type="entry name" value="Amidase_6"/>
</dbReference>
<dbReference type="EMBL" id="JBHXKZ010000003">
    <property type="protein sequence ID" value="MFD4821892.1"/>
    <property type="molecule type" value="Genomic_DNA"/>
</dbReference>
<dbReference type="Pfam" id="PF12671">
    <property type="entry name" value="Amidase_6"/>
    <property type="match status" value="1"/>
</dbReference>
<evidence type="ECO:0000256" key="1">
    <source>
        <dbReference type="SAM" id="MobiDB-lite"/>
    </source>
</evidence>
<dbReference type="RefSeq" id="WP_382770387.1">
    <property type="nucleotide sequence ID" value="NZ_JBHXKZ010000003.1"/>
</dbReference>
<feature type="signal peptide" evidence="2">
    <location>
        <begin position="1"/>
        <end position="29"/>
    </location>
</feature>
<feature type="region of interest" description="Disordered" evidence="1">
    <location>
        <begin position="178"/>
        <end position="221"/>
    </location>
</feature>
<proteinExistence type="predicted"/>
<organism evidence="4 5">
    <name type="scientific">Streptomyces rubiginosohelvolus</name>
    <dbReference type="NCBI Taxonomy" id="67362"/>
    <lineage>
        <taxon>Bacteria</taxon>
        <taxon>Bacillati</taxon>
        <taxon>Actinomycetota</taxon>
        <taxon>Actinomycetes</taxon>
        <taxon>Kitasatosporales</taxon>
        <taxon>Streptomycetaceae</taxon>
        <taxon>Streptomyces</taxon>
    </lineage>
</organism>
<name>A0ABW6EV42_9ACTN</name>
<feature type="chain" id="PRO_5047384587" evidence="2">
    <location>
        <begin position="30"/>
        <end position="394"/>
    </location>
</feature>
<dbReference type="PANTHER" id="PTHR40032">
    <property type="entry name" value="EXPORTED PROTEIN-RELATED"/>
    <property type="match status" value="1"/>
</dbReference>
<sequence>MSVSDHRRTITTAATAVVTMMLTATGASAYAEPPSANTAASASVEPGELIELAENYLQMRADMLTSVHPTPRSASARLGATRAMASGVQEELAALGEKGQRYREVDGGYTRAEVEVETSSAELKERTATLRLTEHTRLYLPVTRQEVEDGAPEYEESSLARTMTFTRNADDEWLLSSDEVEAGGGPTPTTQATDLNLVDDDGGGTPDEDEGSKGSASDTTALPENGIEYIKPAVTASYNYSKMVSYANKYWKKHNSAYRTYGNDCTNFISQAVHAGGWGPKGGALIQRKSNKYWFYGPAKPLTSYTWAGAENWYWFAKKHSKRTKPLDNVWKMASADVLQADFDRNGKIDHTMIVTKKYKGTPYLTYHTTDTHNKSLKKILSDYPRALWYAHRT</sequence>